<gene>
    <name evidence="1" type="ORF">ERS852511_01260</name>
</gene>
<name>A0A174L008_BACT4</name>
<reference evidence="1 2" key="1">
    <citation type="submission" date="2015-09" db="EMBL/GenBank/DDBJ databases">
        <authorList>
            <consortium name="Pathogen Informatics"/>
        </authorList>
    </citation>
    <scope>NUCLEOTIDE SEQUENCE [LARGE SCALE GENOMIC DNA]</scope>
    <source>
        <strain evidence="1 2">2789STDY5834899</strain>
    </source>
</reference>
<dbReference type="InterPro" id="IPR036890">
    <property type="entry name" value="HATPase_C_sf"/>
</dbReference>
<dbReference type="EMBL" id="CZAP01000003">
    <property type="protein sequence ID" value="CUP14780.1"/>
    <property type="molecule type" value="Genomic_DNA"/>
</dbReference>
<dbReference type="Pfam" id="PF13589">
    <property type="entry name" value="HATPase_c_3"/>
    <property type="match status" value="1"/>
</dbReference>
<proteinExistence type="predicted"/>
<sequence length="516" mass="59139">MMQTEHIDKVSIALKPNVYNTFRNLVNTVSNTLAEYVDNAVQSYLNHKTEIKAIDPDYQLQVEITIDRNTDTISIIDNAAGIDTLNFKRAFEPAHIPLDNTGLNQFGMGMKTASVWLADKWSVSTKALGEDVERTTSFDLQKVTSEGREELVVENKSLAQEEHYTKIYLTALSSNAPSANQMDKIRRHLSSIYRKYLRSEELKIVVNGESIQAANYAILNTPYYKTPDGDSILWKKTIDYQSYDGKYKAKGFIAILDKIQNGANGLVLMRNGRVIVGGGEDRYFPSVIFGQVGSFKYRRIFGELELEGFEVTFNKNGFRDEDNLYALMEALRDELRSDNFNLLAQADNYRQRSKEEYAKISKDIKKKLDKQVKPKDLTRQIQDVENKTSNKEFVKQEERKVQDAKPIDSHTEDFFYQGENYSLRMDLFTDAGVDVLYSITLNSNESTDLFSVKQYVCKINLAHPFFTRFEQFKKSNDYMPIISIFKSFAMAELTAALSGISNVSDLRIKFNQYILQ</sequence>
<dbReference type="SUPFAM" id="SSF55874">
    <property type="entry name" value="ATPase domain of HSP90 chaperone/DNA topoisomerase II/histidine kinase"/>
    <property type="match status" value="1"/>
</dbReference>
<accession>A0A174L008</accession>
<evidence type="ECO:0000313" key="1">
    <source>
        <dbReference type="EMBL" id="CUP14780.1"/>
    </source>
</evidence>
<protein>
    <recommendedName>
        <fullName evidence="3">ATP-binding protein</fullName>
    </recommendedName>
</protein>
<dbReference type="Proteomes" id="UP000095576">
    <property type="component" value="Unassembled WGS sequence"/>
</dbReference>
<dbReference type="AlphaFoldDB" id="A0A174L008"/>
<evidence type="ECO:0000313" key="2">
    <source>
        <dbReference type="Proteomes" id="UP000095576"/>
    </source>
</evidence>
<organism evidence="1 2">
    <name type="scientific">Bacteroides thetaiotaomicron</name>
    <dbReference type="NCBI Taxonomy" id="818"/>
    <lineage>
        <taxon>Bacteria</taxon>
        <taxon>Pseudomonadati</taxon>
        <taxon>Bacteroidota</taxon>
        <taxon>Bacteroidia</taxon>
        <taxon>Bacteroidales</taxon>
        <taxon>Bacteroidaceae</taxon>
        <taxon>Bacteroides</taxon>
    </lineage>
</organism>
<dbReference type="RefSeq" id="WP_055299008.1">
    <property type="nucleotide sequence ID" value="NZ_CZAP01000003.1"/>
</dbReference>
<dbReference type="Gene3D" id="3.30.565.10">
    <property type="entry name" value="Histidine kinase-like ATPase, C-terminal domain"/>
    <property type="match status" value="1"/>
</dbReference>
<evidence type="ECO:0008006" key="3">
    <source>
        <dbReference type="Google" id="ProtNLM"/>
    </source>
</evidence>